<organism evidence="1 2">
    <name type="scientific">Parasponia andersonii</name>
    <name type="common">Sponia andersonii</name>
    <dbReference type="NCBI Taxonomy" id="3476"/>
    <lineage>
        <taxon>Eukaryota</taxon>
        <taxon>Viridiplantae</taxon>
        <taxon>Streptophyta</taxon>
        <taxon>Embryophyta</taxon>
        <taxon>Tracheophyta</taxon>
        <taxon>Spermatophyta</taxon>
        <taxon>Magnoliopsida</taxon>
        <taxon>eudicotyledons</taxon>
        <taxon>Gunneridae</taxon>
        <taxon>Pentapetalae</taxon>
        <taxon>rosids</taxon>
        <taxon>fabids</taxon>
        <taxon>Rosales</taxon>
        <taxon>Cannabaceae</taxon>
        <taxon>Parasponia</taxon>
    </lineage>
</organism>
<reference evidence="2" key="1">
    <citation type="submission" date="2016-06" db="EMBL/GenBank/DDBJ databases">
        <title>Parallel loss of symbiosis genes in relatives of nitrogen-fixing non-legume Parasponia.</title>
        <authorList>
            <person name="Van Velzen R."/>
            <person name="Holmer R."/>
            <person name="Bu F."/>
            <person name="Rutten L."/>
            <person name="Van Zeijl A."/>
            <person name="Liu W."/>
            <person name="Santuari L."/>
            <person name="Cao Q."/>
            <person name="Sharma T."/>
            <person name="Shen D."/>
            <person name="Roswanjaya Y."/>
            <person name="Wardhani T."/>
            <person name="Kalhor M.S."/>
            <person name="Jansen J."/>
            <person name="Van den Hoogen J."/>
            <person name="Gungor B."/>
            <person name="Hartog M."/>
            <person name="Hontelez J."/>
            <person name="Verver J."/>
            <person name="Yang W.-C."/>
            <person name="Schijlen E."/>
            <person name="Repin R."/>
            <person name="Schilthuizen M."/>
            <person name="Schranz E."/>
            <person name="Heidstra R."/>
            <person name="Miyata K."/>
            <person name="Fedorova E."/>
            <person name="Kohlen W."/>
            <person name="Bisseling T."/>
            <person name="Smit S."/>
            <person name="Geurts R."/>
        </authorList>
    </citation>
    <scope>NUCLEOTIDE SEQUENCE [LARGE SCALE GENOMIC DNA]</scope>
    <source>
        <strain evidence="2">cv. WU1-14</strain>
    </source>
</reference>
<comment type="caution">
    <text evidence="1">The sequence shown here is derived from an EMBL/GenBank/DDBJ whole genome shotgun (WGS) entry which is preliminary data.</text>
</comment>
<evidence type="ECO:0000313" key="2">
    <source>
        <dbReference type="Proteomes" id="UP000237105"/>
    </source>
</evidence>
<name>A0A2P5D1I7_PARAD</name>
<evidence type="ECO:0000313" key="1">
    <source>
        <dbReference type="EMBL" id="PON67143.1"/>
    </source>
</evidence>
<proteinExistence type="predicted"/>
<keyword evidence="2" id="KW-1185">Reference proteome</keyword>
<sequence length="106" mass="12072">MIGVYLFRDPESTDYVLPDEFNRACLINGRVGFGLYPFGEVVGGQQDIPLSSWTSGELSDDVQTPFGKRPRGYVRMKYLCRLTFHWGEPLAFITFFDESGCLCHHV</sequence>
<accession>A0A2P5D1I7</accession>
<dbReference type="AlphaFoldDB" id="A0A2P5D1I7"/>
<gene>
    <name evidence="1" type="ORF">PanWU01x14_105400</name>
</gene>
<dbReference type="EMBL" id="JXTB01000074">
    <property type="protein sequence ID" value="PON67143.1"/>
    <property type="molecule type" value="Genomic_DNA"/>
</dbReference>
<protein>
    <submittedName>
        <fullName evidence="1">Uncharacterized protein</fullName>
    </submittedName>
</protein>
<dbReference type="Proteomes" id="UP000237105">
    <property type="component" value="Unassembled WGS sequence"/>
</dbReference>